<dbReference type="Proteomes" id="UP000326380">
    <property type="component" value="Unassembled WGS sequence"/>
</dbReference>
<keyword evidence="8" id="KW-0597">Phosphoprotein</keyword>
<dbReference type="InterPro" id="IPR011712">
    <property type="entry name" value="Sig_transdc_His_kin_sub3_dim/P"/>
</dbReference>
<comment type="subcellular location">
    <subcellularLocation>
        <location evidence="3">Cytoplasm</location>
    </subcellularLocation>
</comment>
<keyword evidence="13" id="KW-0067">ATP-binding</keyword>
<keyword evidence="14" id="KW-0408">Iron</keyword>
<gene>
    <name evidence="19" type="ORF">F0P96_11405</name>
</gene>
<evidence type="ECO:0000256" key="16">
    <source>
        <dbReference type="ARBA" id="ARBA00023014"/>
    </source>
</evidence>
<dbReference type="InterPro" id="IPR019734">
    <property type="entry name" value="TPR_rpt"/>
</dbReference>
<comment type="catalytic activity">
    <reaction evidence="1">
        <text>ATP + protein L-histidine = ADP + protein N-phospho-L-histidine.</text>
        <dbReference type="EC" id="2.7.13.3"/>
    </reaction>
</comment>
<evidence type="ECO:0000256" key="9">
    <source>
        <dbReference type="ARBA" id="ARBA00022679"/>
    </source>
</evidence>
<dbReference type="SMART" id="SM00028">
    <property type="entry name" value="TPR"/>
    <property type="match status" value="6"/>
</dbReference>
<evidence type="ECO:0000256" key="5">
    <source>
        <dbReference type="ARBA" id="ARBA00017322"/>
    </source>
</evidence>
<dbReference type="SUPFAM" id="SSF55874">
    <property type="entry name" value="ATPase domain of HSP90 chaperone/DNA topoisomerase II/histidine kinase"/>
    <property type="match status" value="1"/>
</dbReference>
<dbReference type="Pfam" id="PF13424">
    <property type="entry name" value="TPR_12"/>
    <property type="match status" value="3"/>
</dbReference>
<dbReference type="InterPro" id="IPR011990">
    <property type="entry name" value="TPR-like_helical_dom_sf"/>
</dbReference>
<dbReference type="GO" id="GO:0005737">
    <property type="term" value="C:cytoplasm"/>
    <property type="evidence" value="ECO:0007669"/>
    <property type="project" value="UniProtKB-SubCell"/>
</dbReference>
<evidence type="ECO:0000256" key="15">
    <source>
        <dbReference type="ARBA" id="ARBA00023012"/>
    </source>
</evidence>
<keyword evidence="9" id="KW-0808">Transferase</keyword>
<dbReference type="EMBL" id="VTWU01000004">
    <property type="protein sequence ID" value="KAA9332087.1"/>
    <property type="molecule type" value="Genomic_DNA"/>
</dbReference>
<keyword evidence="11" id="KW-0547">Nucleotide-binding</keyword>
<evidence type="ECO:0000256" key="3">
    <source>
        <dbReference type="ARBA" id="ARBA00004496"/>
    </source>
</evidence>
<keyword evidence="15" id="KW-0902">Two-component regulatory system</keyword>
<comment type="caution">
    <text evidence="19">The sequence shown here is derived from an EMBL/GenBank/DDBJ whole genome shotgun (WGS) entry which is preliminary data.</text>
</comment>
<dbReference type="EC" id="2.7.13.3" evidence="4"/>
<evidence type="ECO:0000256" key="17">
    <source>
        <dbReference type="ARBA" id="ARBA00024827"/>
    </source>
</evidence>
<keyword evidence="20" id="KW-1185">Reference proteome</keyword>
<name>A0A7L4ZVV8_9BACT</name>
<dbReference type="GO" id="GO:0046872">
    <property type="term" value="F:metal ion binding"/>
    <property type="evidence" value="ECO:0007669"/>
    <property type="project" value="UniProtKB-KW"/>
</dbReference>
<evidence type="ECO:0000313" key="20">
    <source>
        <dbReference type="Proteomes" id="UP000326380"/>
    </source>
</evidence>
<dbReference type="InterPro" id="IPR036890">
    <property type="entry name" value="HATPase_C_sf"/>
</dbReference>
<dbReference type="InterPro" id="IPR005467">
    <property type="entry name" value="His_kinase_dom"/>
</dbReference>
<reference evidence="19 20" key="1">
    <citation type="submission" date="2019-09" db="EMBL/GenBank/DDBJ databases">
        <title>Genome sequence of Hymenobacter sp. M3.</title>
        <authorList>
            <person name="Srinivasan S."/>
        </authorList>
    </citation>
    <scope>NUCLEOTIDE SEQUENCE [LARGE SCALE GENOMIC DNA]</scope>
    <source>
        <strain evidence="19 20">M3</strain>
    </source>
</reference>
<evidence type="ECO:0000256" key="11">
    <source>
        <dbReference type="ARBA" id="ARBA00022741"/>
    </source>
</evidence>
<evidence type="ECO:0000256" key="13">
    <source>
        <dbReference type="ARBA" id="ARBA00022840"/>
    </source>
</evidence>
<comment type="function">
    <text evidence="17">Member of the two-component regulatory system NreB/NreC involved in the control of dissimilatory nitrate/nitrite reduction in response to oxygen. NreB functions as a direct oxygen sensor histidine kinase which is autophosphorylated, in the absence of oxygen, probably at the conserved histidine residue, and transfers its phosphate group probably to a conserved aspartate residue of NreC. NreB/NreC activates the expression of the nitrate (narGHJI) and nitrite (nir) reductase operons, as well as the putative nitrate transporter gene narT.</text>
</comment>
<dbReference type="GO" id="GO:0005524">
    <property type="term" value="F:ATP binding"/>
    <property type="evidence" value="ECO:0007669"/>
    <property type="project" value="UniProtKB-KW"/>
</dbReference>
<evidence type="ECO:0000256" key="14">
    <source>
        <dbReference type="ARBA" id="ARBA00023004"/>
    </source>
</evidence>
<evidence type="ECO:0000256" key="12">
    <source>
        <dbReference type="ARBA" id="ARBA00022777"/>
    </source>
</evidence>
<dbReference type="CDD" id="cd16917">
    <property type="entry name" value="HATPase_UhpB-NarQ-NarX-like"/>
    <property type="match status" value="1"/>
</dbReference>
<dbReference type="PANTHER" id="PTHR24421:SF10">
    <property type="entry name" value="NITRATE_NITRITE SENSOR PROTEIN NARQ"/>
    <property type="match status" value="1"/>
</dbReference>
<dbReference type="PRINTS" id="PR00344">
    <property type="entry name" value="BCTRLSENSOR"/>
</dbReference>
<dbReference type="PROSITE" id="PS50109">
    <property type="entry name" value="HIS_KIN"/>
    <property type="match status" value="1"/>
</dbReference>
<dbReference type="Gene3D" id="1.25.40.10">
    <property type="entry name" value="Tetratricopeptide repeat domain"/>
    <property type="match status" value="2"/>
</dbReference>
<dbReference type="PROSITE" id="PS50005">
    <property type="entry name" value="TPR"/>
    <property type="match status" value="1"/>
</dbReference>
<evidence type="ECO:0000256" key="2">
    <source>
        <dbReference type="ARBA" id="ARBA00001966"/>
    </source>
</evidence>
<dbReference type="InterPro" id="IPR050482">
    <property type="entry name" value="Sensor_HK_TwoCompSys"/>
</dbReference>
<dbReference type="GO" id="GO:0051539">
    <property type="term" value="F:4 iron, 4 sulfur cluster binding"/>
    <property type="evidence" value="ECO:0007669"/>
    <property type="project" value="UniProtKB-KW"/>
</dbReference>
<dbReference type="PANTHER" id="PTHR24421">
    <property type="entry name" value="NITRATE/NITRITE SENSOR PROTEIN NARX-RELATED"/>
    <property type="match status" value="1"/>
</dbReference>
<keyword evidence="12" id="KW-0418">Kinase</keyword>
<evidence type="ECO:0000256" key="6">
    <source>
        <dbReference type="ARBA" id="ARBA00022485"/>
    </source>
</evidence>
<dbReference type="Pfam" id="PF02518">
    <property type="entry name" value="HATPase_c"/>
    <property type="match status" value="1"/>
</dbReference>
<evidence type="ECO:0000256" key="8">
    <source>
        <dbReference type="ARBA" id="ARBA00022553"/>
    </source>
</evidence>
<evidence type="ECO:0000256" key="1">
    <source>
        <dbReference type="ARBA" id="ARBA00000085"/>
    </source>
</evidence>
<sequence>MSFPFRFFSLAGLLACLMPHLAPAQSAAGRLKADSLAAVVRAHPAADTGRIRLLHNWADALLQTNVDQAQKPLQEALQLSRRLRYRAGEAATLGLQSLTVQKQGEYQQALALANQSLRLYRQAGDSVGTGRAYGRQGSVYAMLGEPEAAARTFLAQLRLADRHRDDAQRATANNSLGQLMVMVSRYPEAIEYLQQAKTFSQRSGNVGQLPSIYRTLSSAYSSLNQFPEATRYGQAALQAARQQGRDADEASALKSLGKIEFMQGRYQAARDYLQRSIDITDRLGNRAESGRNLFVLGNVQNRMQDPKGALRSYRQALQAMQHIGDKQGIQMAYDGIAAAAYNLDLMEDAFQAQRLGALYRDTVLNEETIAKVQEMQTRYETEKKEAQNQLLRKQQLVQQAQLRTQQQVIRRRNTQLLAGLAVALLLGAVGWLLYNRNRLRQQLELEQQRQGLERQRAAAVLEAEENERRRIGSDLHDGIGQLLTAAKLNLHALERQLGPQPQGPQELLDNALSVVDESFREVRGISHNLMPNALIRRGLVQAVRDFLSKLPNENGLRVEVEAFGLDDMRLDPTVESVLFRVIQELVQNIVKHAQASQISLQVIRNDDELTVMVEDNGVGFDPQALGPDAGIGLRNIQTRMDYLGGHAHFDAAPGRGTTVTLEVPLQPVAA</sequence>
<dbReference type="GO" id="GO:0000155">
    <property type="term" value="F:phosphorelay sensor kinase activity"/>
    <property type="evidence" value="ECO:0007669"/>
    <property type="project" value="InterPro"/>
</dbReference>
<dbReference type="GO" id="GO:0016020">
    <property type="term" value="C:membrane"/>
    <property type="evidence" value="ECO:0007669"/>
    <property type="project" value="InterPro"/>
</dbReference>
<dbReference type="InterPro" id="IPR003594">
    <property type="entry name" value="HATPase_dom"/>
</dbReference>
<evidence type="ECO:0000313" key="19">
    <source>
        <dbReference type="EMBL" id="KAA9332087.1"/>
    </source>
</evidence>
<dbReference type="SMART" id="SM00387">
    <property type="entry name" value="HATPase_c"/>
    <property type="match status" value="1"/>
</dbReference>
<dbReference type="Pfam" id="PF07730">
    <property type="entry name" value="HisKA_3"/>
    <property type="match status" value="1"/>
</dbReference>
<keyword evidence="7" id="KW-0963">Cytoplasm</keyword>
<accession>A0A7L4ZVV8</accession>
<evidence type="ECO:0000256" key="7">
    <source>
        <dbReference type="ARBA" id="ARBA00022490"/>
    </source>
</evidence>
<keyword evidence="6" id="KW-0004">4Fe-4S</keyword>
<proteinExistence type="predicted"/>
<evidence type="ECO:0000256" key="18">
    <source>
        <dbReference type="ARBA" id="ARBA00030800"/>
    </source>
</evidence>
<dbReference type="InterPro" id="IPR004358">
    <property type="entry name" value="Sig_transdc_His_kin-like_C"/>
</dbReference>
<protein>
    <recommendedName>
        <fullName evidence="5">Oxygen sensor histidine kinase NreB</fullName>
        <ecNumber evidence="4">2.7.13.3</ecNumber>
    </recommendedName>
    <alternativeName>
        <fullName evidence="18">Nitrogen regulation protein B</fullName>
    </alternativeName>
</protein>
<evidence type="ECO:0000256" key="4">
    <source>
        <dbReference type="ARBA" id="ARBA00012438"/>
    </source>
</evidence>
<dbReference type="Gene3D" id="1.20.5.1930">
    <property type="match status" value="1"/>
</dbReference>
<keyword evidence="10" id="KW-0479">Metal-binding</keyword>
<dbReference type="GO" id="GO:0046983">
    <property type="term" value="F:protein dimerization activity"/>
    <property type="evidence" value="ECO:0007669"/>
    <property type="project" value="InterPro"/>
</dbReference>
<evidence type="ECO:0000256" key="10">
    <source>
        <dbReference type="ARBA" id="ARBA00022723"/>
    </source>
</evidence>
<organism evidence="19 20">
    <name type="scientific">Hymenobacter busanensis</name>
    <dbReference type="NCBI Taxonomy" id="2607656"/>
    <lineage>
        <taxon>Bacteria</taxon>
        <taxon>Pseudomonadati</taxon>
        <taxon>Bacteroidota</taxon>
        <taxon>Cytophagia</taxon>
        <taxon>Cytophagales</taxon>
        <taxon>Hymenobacteraceae</taxon>
        <taxon>Hymenobacter</taxon>
    </lineage>
</organism>
<dbReference type="AlphaFoldDB" id="A0A7L4ZVV8"/>
<dbReference type="RefSeq" id="WP_151079014.1">
    <property type="nucleotide sequence ID" value="NZ_CP047647.1"/>
</dbReference>
<dbReference type="SUPFAM" id="SSF48452">
    <property type="entry name" value="TPR-like"/>
    <property type="match status" value="2"/>
</dbReference>
<dbReference type="Gene3D" id="3.30.565.10">
    <property type="entry name" value="Histidine kinase-like ATPase, C-terminal domain"/>
    <property type="match status" value="1"/>
</dbReference>
<keyword evidence="16" id="KW-0411">Iron-sulfur</keyword>
<comment type="cofactor">
    <cofactor evidence="2">
        <name>[4Fe-4S] cluster</name>
        <dbReference type="ChEBI" id="CHEBI:49883"/>
    </cofactor>
</comment>